<sequence>MTRSAEMMVIQEVAPRDGLQIEPRWVETSEKVQLIERLALAGFSRIEVSSFVSPKAVPARRTPLRCVSRRLGGLSLCAWRNG</sequence>
<protein>
    <recommendedName>
        <fullName evidence="5">Hydroxymethylglutaryl-CoA lyase</fullName>
    </recommendedName>
</protein>
<dbReference type="InterPro" id="IPR013785">
    <property type="entry name" value="Aldolase_TIM"/>
</dbReference>
<keyword evidence="4" id="KW-1185">Reference proteome</keyword>
<name>A0ABY3QR37_9BRAD</name>
<dbReference type="RefSeq" id="WP_231144252.1">
    <property type="nucleotide sequence ID" value="NZ_CP088100.1"/>
</dbReference>
<proteinExistence type="predicted"/>
<dbReference type="EMBL" id="CP088100">
    <property type="protein sequence ID" value="UFW88472.1"/>
    <property type="molecule type" value="Genomic_DNA"/>
</dbReference>
<keyword evidence="1" id="KW-0479">Metal-binding</keyword>
<dbReference type="Gene3D" id="3.20.20.70">
    <property type="entry name" value="Aldolase class I"/>
    <property type="match status" value="1"/>
</dbReference>
<dbReference type="InterPro" id="IPR043594">
    <property type="entry name" value="HMGL"/>
</dbReference>
<dbReference type="PANTHER" id="PTHR42738">
    <property type="entry name" value="HYDROXYMETHYLGLUTARYL-COA LYASE"/>
    <property type="match status" value="1"/>
</dbReference>
<organism evidence="3 4">
    <name type="scientific">Bradyrhizobium barranii</name>
    <dbReference type="NCBI Taxonomy" id="2992140"/>
    <lineage>
        <taxon>Bacteria</taxon>
        <taxon>Pseudomonadati</taxon>
        <taxon>Pseudomonadota</taxon>
        <taxon>Alphaproteobacteria</taxon>
        <taxon>Hyphomicrobiales</taxon>
        <taxon>Nitrobacteraceae</taxon>
        <taxon>Bradyrhizobium</taxon>
    </lineage>
</organism>
<evidence type="ECO:0008006" key="5">
    <source>
        <dbReference type="Google" id="ProtNLM"/>
    </source>
</evidence>
<evidence type="ECO:0000313" key="3">
    <source>
        <dbReference type="EMBL" id="UFW88472.1"/>
    </source>
</evidence>
<accession>A0ABY3QR37</accession>
<dbReference type="Proteomes" id="UP001430990">
    <property type="component" value="Chromosome"/>
</dbReference>
<dbReference type="SUPFAM" id="SSF51569">
    <property type="entry name" value="Aldolase"/>
    <property type="match status" value="1"/>
</dbReference>
<keyword evidence="2" id="KW-0456">Lyase</keyword>
<gene>
    <name evidence="3" type="ORF">BjapCC829_08200</name>
</gene>
<reference evidence="3" key="1">
    <citation type="submission" date="2021-11" db="EMBL/GenBank/DDBJ databases">
        <title>Australian commercial rhizobial inoculants.</title>
        <authorList>
            <person name="Kohlmeier M.G."/>
            <person name="O'Hara G.W."/>
            <person name="Colombi E."/>
            <person name="Ramsay J.P."/>
            <person name="Terpolilli J."/>
        </authorList>
    </citation>
    <scope>NUCLEOTIDE SEQUENCE</scope>
    <source>
        <strain evidence="3">CC829</strain>
    </source>
</reference>
<dbReference type="PANTHER" id="PTHR42738:SF7">
    <property type="entry name" value="HYDROXYMETHYLGLUTARYL-COA LYASE"/>
    <property type="match status" value="1"/>
</dbReference>
<evidence type="ECO:0000313" key="4">
    <source>
        <dbReference type="Proteomes" id="UP001430990"/>
    </source>
</evidence>
<evidence type="ECO:0000256" key="1">
    <source>
        <dbReference type="ARBA" id="ARBA00022723"/>
    </source>
</evidence>
<evidence type="ECO:0000256" key="2">
    <source>
        <dbReference type="ARBA" id="ARBA00023239"/>
    </source>
</evidence>